<feature type="transmembrane region" description="Helical" evidence="1">
    <location>
        <begin position="251"/>
        <end position="267"/>
    </location>
</feature>
<keyword evidence="1" id="KW-0812">Transmembrane</keyword>
<dbReference type="Proteomes" id="UP000001421">
    <property type="component" value="Chromosome"/>
</dbReference>
<feature type="transmembrane region" description="Helical" evidence="1">
    <location>
        <begin position="214"/>
        <end position="239"/>
    </location>
</feature>
<feature type="transmembrane region" description="Helical" evidence="1">
    <location>
        <begin position="279"/>
        <end position="300"/>
    </location>
</feature>
<gene>
    <name evidence="3" type="ordered locus">BPP0500</name>
</gene>
<dbReference type="PANTHER" id="PTHR38034:SF1">
    <property type="entry name" value="INNER MEMBRANE PROTEIN YPJD"/>
    <property type="match status" value="1"/>
</dbReference>
<name>Q7WC28_BORPA</name>
<evidence type="ECO:0000313" key="3">
    <source>
        <dbReference type="EMBL" id="CAE36084.1"/>
    </source>
</evidence>
<dbReference type="EMBL" id="BX640424">
    <property type="protein sequence ID" value="CAE36084.1"/>
    <property type="molecule type" value="Genomic_DNA"/>
</dbReference>
<dbReference type="InterPro" id="IPR002541">
    <property type="entry name" value="Cyt_c_assembly"/>
</dbReference>
<keyword evidence="1" id="KW-1133">Transmembrane helix</keyword>
<proteinExistence type="predicted"/>
<evidence type="ECO:0000313" key="4">
    <source>
        <dbReference type="Proteomes" id="UP000001421"/>
    </source>
</evidence>
<dbReference type="HOGENOM" id="CLU_049710_1_1_4"/>
<dbReference type="KEGG" id="bpa:BPP0500"/>
<accession>Q7WC28</accession>
<feature type="transmembrane region" description="Helical" evidence="1">
    <location>
        <begin position="26"/>
        <end position="47"/>
    </location>
</feature>
<feature type="transmembrane region" description="Helical" evidence="1">
    <location>
        <begin position="68"/>
        <end position="86"/>
    </location>
</feature>
<organism evidence="3 4">
    <name type="scientific">Bordetella parapertussis (strain 12822 / ATCC BAA-587 / NCTC 13253)</name>
    <dbReference type="NCBI Taxonomy" id="257311"/>
    <lineage>
        <taxon>Bacteria</taxon>
        <taxon>Pseudomonadati</taxon>
        <taxon>Pseudomonadota</taxon>
        <taxon>Betaproteobacteria</taxon>
        <taxon>Burkholderiales</taxon>
        <taxon>Alcaligenaceae</taxon>
        <taxon>Bordetella</taxon>
    </lineage>
</organism>
<feature type="transmembrane region" description="Helical" evidence="1">
    <location>
        <begin position="156"/>
        <end position="181"/>
    </location>
</feature>
<dbReference type="PANTHER" id="PTHR38034">
    <property type="entry name" value="INNER MEMBRANE PROTEIN YPJD"/>
    <property type="match status" value="1"/>
</dbReference>
<evidence type="ECO:0000256" key="1">
    <source>
        <dbReference type="SAM" id="Phobius"/>
    </source>
</evidence>
<keyword evidence="1" id="KW-0472">Membrane</keyword>
<dbReference type="AlphaFoldDB" id="Q7WC28"/>
<dbReference type="GO" id="GO:0020037">
    <property type="term" value="F:heme binding"/>
    <property type="evidence" value="ECO:0007669"/>
    <property type="project" value="InterPro"/>
</dbReference>
<feature type="transmembrane region" description="Helical" evidence="1">
    <location>
        <begin position="124"/>
        <end position="144"/>
    </location>
</feature>
<feature type="transmembrane region" description="Helical" evidence="1">
    <location>
        <begin position="92"/>
        <end position="112"/>
    </location>
</feature>
<reference evidence="4" key="1">
    <citation type="journal article" date="2003" name="Nat. Genet.">
        <title>Comparative analysis of the genome sequences of Bordetella pertussis, Bordetella parapertussis and Bordetella bronchiseptica.</title>
        <authorList>
            <person name="Parkhill J."/>
            <person name="Sebaihia M."/>
            <person name="Preston A."/>
            <person name="Murphy L.D."/>
            <person name="Thomson N.R."/>
            <person name="Harris D.E."/>
            <person name="Holden M.T.G."/>
            <person name="Churcher C.M."/>
            <person name="Bentley S.D."/>
            <person name="Mungall K.L."/>
            <person name="Cerdeno-Tarraga A.-M."/>
            <person name="Temple L."/>
            <person name="James K.D."/>
            <person name="Harris B."/>
            <person name="Quail M.A."/>
            <person name="Achtman M."/>
            <person name="Atkin R."/>
            <person name="Baker S."/>
            <person name="Basham D."/>
            <person name="Bason N."/>
            <person name="Cherevach I."/>
            <person name="Chillingworth T."/>
            <person name="Collins M."/>
            <person name="Cronin A."/>
            <person name="Davis P."/>
            <person name="Doggett J."/>
            <person name="Feltwell T."/>
            <person name="Goble A."/>
            <person name="Hamlin N."/>
            <person name="Hauser H."/>
            <person name="Holroyd S."/>
            <person name="Jagels K."/>
            <person name="Leather S."/>
            <person name="Moule S."/>
            <person name="Norberczak H."/>
            <person name="O'Neil S."/>
            <person name="Ormond D."/>
            <person name="Price C."/>
            <person name="Rabbinowitsch E."/>
            <person name="Rutter S."/>
            <person name="Sanders M."/>
            <person name="Saunders D."/>
            <person name="Seeger K."/>
            <person name="Sharp S."/>
            <person name="Simmonds M."/>
            <person name="Skelton J."/>
            <person name="Squares R."/>
            <person name="Squares S."/>
            <person name="Stevens K."/>
            <person name="Unwin L."/>
            <person name="Whitehead S."/>
            <person name="Barrell B.G."/>
            <person name="Maskell D.J."/>
        </authorList>
    </citation>
    <scope>NUCLEOTIDE SEQUENCE [LARGE SCALE GENOMIC DNA]</scope>
    <source>
        <strain evidence="4">12822 / ATCC BAA-587 / NCTC 13253</strain>
    </source>
</reference>
<dbReference type="InterPro" id="IPR052372">
    <property type="entry name" value="YpjD/HemX"/>
</dbReference>
<dbReference type="Pfam" id="PF01578">
    <property type="entry name" value="Cytochrom_C_asm"/>
    <property type="match status" value="1"/>
</dbReference>
<sequence length="307" mass="33308">MIERGRLGAASRRRATSAHGPIQTTVFMSSGIVFHAVAALAYAVLAGSLWRRLQGRGSVDQASKLTRTGLLGALALHGVALQQAMLGTQHLYIGWALALSAAVWLGLVVFWLESLLIRIDGLQLLLLPAAAIVTAIAALFPQAQLVPHANNPWLRAHLLIALAAYGLITIAALHAMLIALLDRHLHRPLDAPAERSIVGRVLDAQPPLLVQERLLFRVIWIGFVVLTLAVGSGSVASITLTGKFLPFDHKTIFTLLSWATFGVLLLGRHIRGWRGRVALRWTLTGFAFLILAYTGSRFVLEVILHRG</sequence>
<feature type="domain" description="Cytochrome c assembly protein" evidence="2">
    <location>
        <begin position="98"/>
        <end position="303"/>
    </location>
</feature>
<evidence type="ECO:0000259" key="2">
    <source>
        <dbReference type="Pfam" id="PF01578"/>
    </source>
</evidence>
<dbReference type="GO" id="GO:0017004">
    <property type="term" value="P:cytochrome complex assembly"/>
    <property type="evidence" value="ECO:0007669"/>
    <property type="project" value="InterPro"/>
</dbReference>
<protein>
    <submittedName>
        <fullName evidence="3">Membrane protein</fullName>
    </submittedName>
</protein>